<dbReference type="Proteomes" id="UP000794436">
    <property type="component" value="Unassembled WGS sequence"/>
</dbReference>
<reference evidence="1" key="1">
    <citation type="submission" date="2019-03" db="EMBL/GenBank/DDBJ databases">
        <title>Long read genome sequence of the mycoparasitic Pythium oligandrum ATCC 38472 isolated from sugarbeet rhizosphere.</title>
        <authorList>
            <person name="Gaulin E."/>
        </authorList>
    </citation>
    <scope>NUCLEOTIDE SEQUENCE</scope>
    <source>
        <strain evidence="1">ATCC 38472_TT</strain>
    </source>
</reference>
<organism evidence="1 2">
    <name type="scientific">Pythium oligandrum</name>
    <name type="common">Mycoparasitic fungus</name>
    <dbReference type="NCBI Taxonomy" id="41045"/>
    <lineage>
        <taxon>Eukaryota</taxon>
        <taxon>Sar</taxon>
        <taxon>Stramenopiles</taxon>
        <taxon>Oomycota</taxon>
        <taxon>Peronosporomycetes</taxon>
        <taxon>Pythiales</taxon>
        <taxon>Pythiaceae</taxon>
        <taxon>Pythium</taxon>
    </lineage>
</organism>
<keyword evidence="2" id="KW-1185">Reference proteome</keyword>
<evidence type="ECO:0000313" key="2">
    <source>
        <dbReference type="Proteomes" id="UP000794436"/>
    </source>
</evidence>
<dbReference type="OrthoDB" id="121932at2759"/>
<name>A0A8K1CEW8_PYTOL</name>
<dbReference type="InterPro" id="IPR032072">
    <property type="entry name" value="DUF4807"/>
</dbReference>
<dbReference type="AlphaFoldDB" id="A0A8K1CEW8"/>
<accession>A0A8K1CEW8</accession>
<sequence>MTLLVAIAARVLAFEAPGEERKSMKRLKKLLNAPSPRSNVRFLSIAVREGEIYQRLRLLLASGNECLSRQRLEFLQALKNHVPMPPTVSKAEWTALDASNGLDIHRVTLSTPVDSLVVLLTFRPEPLFPLNLGSARRAVRFVHGIVALVTANAYISTLGGGHFLCMHLHQAVLMAKLQIAIAEALQDPVLQSKCRVNLAYNAMRGGKFRKAQRIIQEERVVAHELANEELQLICHAAQVYLMKTYRLHKEFLRAMSEATGKDRILFDNYYRQRVIRKSK</sequence>
<comment type="caution">
    <text evidence="1">The sequence shown here is derived from an EMBL/GenBank/DDBJ whole genome shotgun (WGS) entry which is preliminary data.</text>
</comment>
<proteinExistence type="predicted"/>
<evidence type="ECO:0000313" key="1">
    <source>
        <dbReference type="EMBL" id="TMW61758.1"/>
    </source>
</evidence>
<dbReference type="Pfam" id="PF16065">
    <property type="entry name" value="DUF4807"/>
    <property type="match status" value="1"/>
</dbReference>
<dbReference type="EMBL" id="SPLM01000075">
    <property type="protein sequence ID" value="TMW61758.1"/>
    <property type="molecule type" value="Genomic_DNA"/>
</dbReference>
<protein>
    <submittedName>
        <fullName evidence="1">Uncharacterized protein</fullName>
    </submittedName>
</protein>
<gene>
    <name evidence="1" type="ORF">Poli38472_010821</name>
</gene>